<dbReference type="RefSeq" id="WP_269033909.1">
    <property type="nucleotide sequence ID" value="NZ_CP114040.1"/>
</dbReference>
<dbReference type="InterPro" id="IPR011010">
    <property type="entry name" value="DNA_brk_join_enz"/>
</dbReference>
<evidence type="ECO:0000313" key="4">
    <source>
        <dbReference type="Proteomes" id="UP001164459"/>
    </source>
</evidence>
<feature type="compositionally biased region" description="Basic and acidic residues" evidence="2">
    <location>
        <begin position="27"/>
        <end position="42"/>
    </location>
</feature>
<dbReference type="InterPro" id="IPR013762">
    <property type="entry name" value="Integrase-like_cat_sf"/>
</dbReference>
<evidence type="ECO:0000313" key="3">
    <source>
        <dbReference type="EMBL" id="WAS91547.1"/>
    </source>
</evidence>
<dbReference type="EMBL" id="CP114040">
    <property type="protein sequence ID" value="WAS91547.1"/>
    <property type="molecule type" value="Genomic_DNA"/>
</dbReference>
<keyword evidence="4" id="KW-1185">Reference proteome</keyword>
<proteinExistence type="predicted"/>
<keyword evidence="1" id="KW-0233">DNA recombination</keyword>
<name>A0ABY7GXA3_9BACT</name>
<feature type="region of interest" description="Disordered" evidence="2">
    <location>
        <begin position="1"/>
        <end position="45"/>
    </location>
</feature>
<accession>A0ABY7GXA3</accession>
<evidence type="ECO:0000256" key="2">
    <source>
        <dbReference type="SAM" id="MobiDB-lite"/>
    </source>
</evidence>
<organism evidence="3 4">
    <name type="scientific">Nannocystis punicea</name>
    <dbReference type="NCBI Taxonomy" id="2995304"/>
    <lineage>
        <taxon>Bacteria</taxon>
        <taxon>Pseudomonadati</taxon>
        <taxon>Myxococcota</taxon>
        <taxon>Polyangia</taxon>
        <taxon>Nannocystales</taxon>
        <taxon>Nannocystaceae</taxon>
        <taxon>Nannocystis</taxon>
    </lineage>
</organism>
<dbReference type="Proteomes" id="UP001164459">
    <property type="component" value="Chromosome"/>
</dbReference>
<evidence type="ECO:0008006" key="5">
    <source>
        <dbReference type="Google" id="ProtNLM"/>
    </source>
</evidence>
<dbReference type="SUPFAM" id="SSF56349">
    <property type="entry name" value="DNA breaking-rejoining enzymes"/>
    <property type="match status" value="1"/>
</dbReference>
<sequence>MNPRTAPAYRVDRRPEAPAAVQRVGGARREIERRGSPRRDDGLDGVPARVEVDVGLDSIDSEAVALFTAELAAKKSGDKILLVLHQLLKAAFEWGLSPTMPTFVWPPKRKPKKKLFPPELFELLLAEAKANGADEFAFILLAGEMAMRSGELRGLCWERIDRRTGRRTIDRQIFEGQLKRPKGEKSRTFKPIPRTLVALEQIRHSRSEFVFRDDRAAPGRDATEELCSRLYRSVGVL</sequence>
<dbReference type="Gene3D" id="1.10.443.10">
    <property type="entry name" value="Intergrase catalytic core"/>
    <property type="match status" value="1"/>
</dbReference>
<protein>
    <recommendedName>
        <fullName evidence="5">Tyr recombinase domain-containing protein</fullName>
    </recommendedName>
</protein>
<evidence type="ECO:0000256" key="1">
    <source>
        <dbReference type="ARBA" id="ARBA00023172"/>
    </source>
</evidence>
<gene>
    <name evidence="3" type="ORF">O0S08_35640</name>
</gene>
<reference evidence="3" key="1">
    <citation type="submission" date="2022-11" db="EMBL/GenBank/DDBJ databases">
        <title>Minimal conservation of predation-associated metabolite biosynthetic gene clusters underscores biosynthetic potential of Myxococcota including descriptions for ten novel species: Archangium lansinium sp. nov., Myxococcus landrumus sp. nov., Nannocystis bai.</title>
        <authorList>
            <person name="Ahearne A."/>
            <person name="Stevens C."/>
            <person name="Dowd S."/>
        </authorList>
    </citation>
    <scope>NUCLEOTIDE SEQUENCE</scope>
    <source>
        <strain evidence="3">Fl3</strain>
    </source>
</reference>